<evidence type="ECO:0000256" key="5">
    <source>
        <dbReference type="SAM" id="MobiDB-lite"/>
    </source>
</evidence>
<dbReference type="InterPro" id="IPR019787">
    <property type="entry name" value="Znf_PHD-finger"/>
</dbReference>
<dbReference type="PROSITE" id="PS50016">
    <property type="entry name" value="ZF_PHD_2"/>
    <property type="match status" value="1"/>
</dbReference>
<dbReference type="SMART" id="SM00249">
    <property type="entry name" value="PHD"/>
    <property type="match status" value="2"/>
</dbReference>
<feature type="region of interest" description="Disordered" evidence="5">
    <location>
        <begin position="241"/>
        <end position="298"/>
    </location>
</feature>
<dbReference type="STRING" id="478820.A0A196S732"/>
<gene>
    <name evidence="7" type="ORF">AV274_6154</name>
</gene>
<dbReference type="InterPro" id="IPR011011">
    <property type="entry name" value="Znf_FYVE_PHD"/>
</dbReference>
<sequence length="556" mass="62008">MGKRRFSSDDDSDDGMDGRSLSSTSTKRSRYLSGNSASDNFNDEYIVSQGKCSVCGLDSPPTYCCIKCHKAFHEHCDNFRIENETTGICGSCLISIILECPCCHQRGFKGIHGLRTHIGGYCKKQHSKDWRQHFKEFFIQLERRIDSIPDKEVSAVSIIRSYRQAANVVAHIYGCSDDFYKPETGENEEGKQLTLQDYVQQILATDHSKSRKMARFESRAAEKPAMAYNAYAPGVVLTQPPASQPASLSPTPSVSERAAEEGALSSYNLRHKSSQSASSAHGDEVFSPPPLSLSPLEKNNPQNAIMDCPFCQKSGYCGLPGIRTHIRNYCPSIDKMIWREKFLKCVVFNIHKYEELNRQPDANTEYNNMVIALLKAKSNPDDPMGVRAKGSLGKSALKENVVVGVMNPIQYEKIYCQHCHDENSSCPHCGCHTCHFKHLASLLMICDGCNKEHHIYCVSPPTKIIPDGAWFCPECQKKGKEMARIQCEDCNFTVGENVFSSQAFAAIQTLQEMAQKQAVDTKQTASLLASLSVSDLLQVQSFFAACANRIRNRLLE</sequence>
<dbReference type="Pfam" id="PF00628">
    <property type="entry name" value="PHD"/>
    <property type="match status" value="1"/>
</dbReference>
<dbReference type="GO" id="GO:0008270">
    <property type="term" value="F:zinc ion binding"/>
    <property type="evidence" value="ECO:0007669"/>
    <property type="project" value="UniProtKB-KW"/>
</dbReference>
<dbReference type="EMBL" id="LXWW01000560">
    <property type="protein sequence ID" value="OAO12171.1"/>
    <property type="molecule type" value="Genomic_DNA"/>
</dbReference>
<dbReference type="SUPFAM" id="SSF57903">
    <property type="entry name" value="FYVE/PHD zinc finger"/>
    <property type="match status" value="1"/>
</dbReference>
<evidence type="ECO:0000256" key="3">
    <source>
        <dbReference type="ARBA" id="ARBA00022833"/>
    </source>
</evidence>
<dbReference type="PANTHER" id="PTHR47162">
    <property type="entry name" value="OS02G0192300 PROTEIN"/>
    <property type="match status" value="1"/>
</dbReference>
<evidence type="ECO:0000256" key="4">
    <source>
        <dbReference type="PROSITE-ProRule" id="PRU00146"/>
    </source>
</evidence>
<keyword evidence="2 4" id="KW-0863">Zinc-finger</keyword>
<evidence type="ECO:0000256" key="1">
    <source>
        <dbReference type="ARBA" id="ARBA00022723"/>
    </source>
</evidence>
<feature type="region of interest" description="Disordered" evidence="5">
    <location>
        <begin position="1"/>
        <end position="32"/>
    </location>
</feature>
<feature type="compositionally biased region" description="Low complexity" evidence="5">
    <location>
        <begin position="241"/>
        <end position="253"/>
    </location>
</feature>
<proteinExistence type="predicted"/>
<dbReference type="OrthoDB" id="432829at2759"/>
<keyword evidence="1" id="KW-0479">Metal-binding</keyword>
<reference evidence="7 8" key="1">
    <citation type="submission" date="2016-05" db="EMBL/GenBank/DDBJ databases">
        <title>Nuclear genome of Blastocystis sp. subtype 1 NandII.</title>
        <authorList>
            <person name="Gentekaki E."/>
            <person name="Curtis B."/>
            <person name="Stairs C."/>
            <person name="Eme L."/>
            <person name="Herman E."/>
            <person name="Klimes V."/>
            <person name="Arias M.C."/>
            <person name="Elias M."/>
            <person name="Hilliou F."/>
            <person name="Klute M."/>
            <person name="Malik S.-B."/>
            <person name="Pightling A."/>
            <person name="Rachubinski R."/>
            <person name="Salas D."/>
            <person name="Schlacht A."/>
            <person name="Suga H."/>
            <person name="Archibald J."/>
            <person name="Ball S.G."/>
            <person name="Clark G."/>
            <person name="Dacks J."/>
            <person name="Van Der Giezen M."/>
            <person name="Tsaousis A."/>
            <person name="Roger A."/>
        </authorList>
    </citation>
    <scope>NUCLEOTIDE SEQUENCE [LARGE SCALE GENOMIC DNA]</scope>
    <source>
        <strain evidence="8">ATCC 50177 / NandII</strain>
    </source>
</reference>
<feature type="domain" description="PHD-type" evidence="6">
    <location>
        <begin position="413"/>
        <end position="478"/>
    </location>
</feature>
<evidence type="ECO:0000256" key="2">
    <source>
        <dbReference type="ARBA" id="ARBA00022771"/>
    </source>
</evidence>
<protein>
    <recommendedName>
        <fullName evidence="6">PHD-type domain-containing protein</fullName>
    </recommendedName>
</protein>
<evidence type="ECO:0000259" key="6">
    <source>
        <dbReference type="PROSITE" id="PS50016"/>
    </source>
</evidence>
<name>A0A196S732_BLAHN</name>
<accession>A0A196S732</accession>
<evidence type="ECO:0000313" key="7">
    <source>
        <dbReference type="EMBL" id="OAO12171.1"/>
    </source>
</evidence>
<dbReference type="InterPro" id="IPR001965">
    <property type="entry name" value="Znf_PHD"/>
</dbReference>
<evidence type="ECO:0000313" key="8">
    <source>
        <dbReference type="Proteomes" id="UP000078348"/>
    </source>
</evidence>
<keyword evidence="8" id="KW-1185">Reference proteome</keyword>
<dbReference type="AlphaFoldDB" id="A0A196S732"/>
<comment type="caution">
    <text evidence="7">The sequence shown here is derived from an EMBL/GenBank/DDBJ whole genome shotgun (WGS) entry which is preliminary data.</text>
</comment>
<organism evidence="7 8">
    <name type="scientific">Blastocystis sp. subtype 1 (strain ATCC 50177 / NandII)</name>
    <dbReference type="NCBI Taxonomy" id="478820"/>
    <lineage>
        <taxon>Eukaryota</taxon>
        <taxon>Sar</taxon>
        <taxon>Stramenopiles</taxon>
        <taxon>Bigyra</taxon>
        <taxon>Opalozoa</taxon>
        <taxon>Opalinata</taxon>
        <taxon>Blastocystidae</taxon>
        <taxon>Blastocystis</taxon>
    </lineage>
</organism>
<keyword evidence="3" id="KW-0862">Zinc</keyword>
<dbReference type="PANTHER" id="PTHR47162:SF9">
    <property type="entry name" value="PHD FINGER PROTEIN EHD3-LIKE"/>
    <property type="match status" value="1"/>
</dbReference>
<dbReference type="Proteomes" id="UP000078348">
    <property type="component" value="Unassembled WGS sequence"/>
</dbReference>
<dbReference type="Gene3D" id="2.30.30.1150">
    <property type="match status" value="1"/>
</dbReference>